<dbReference type="InterPro" id="IPR019587">
    <property type="entry name" value="Polyketide_cyclase/dehydratase"/>
</dbReference>
<comment type="caution">
    <text evidence="2">The sequence shown here is derived from an EMBL/GenBank/DDBJ whole genome shotgun (WGS) entry which is preliminary data.</text>
</comment>
<dbReference type="EMBL" id="SMYO01000003">
    <property type="protein sequence ID" value="TDK63074.1"/>
    <property type="molecule type" value="Genomic_DNA"/>
</dbReference>
<sequence>MVDVRTEIIINSPIDKVAHFAGDPDNAPKWYVNIRSVEWKTPKPLICGSKIAFKAEFLGRRLEYTYEIAEYISGQKLVMRTAHGPFPMETTYTWEKLDTASTRMTLKNAGNPSGFSKIFAPFMGKMMKRENQKDLQRLKNILET</sequence>
<dbReference type="Proteomes" id="UP001178888">
    <property type="component" value="Unassembled WGS sequence"/>
</dbReference>
<protein>
    <submittedName>
        <fullName evidence="2">ATPase</fullName>
    </submittedName>
    <submittedName>
        <fullName evidence="1">SRPBCC family protein</fullName>
    </submittedName>
</protein>
<dbReference type="Proteomes" id="UP000295132">
    <property type="component" value="Unassembled WGS sequence"/>
</dbReference>
<dbReference type="CDD" id="cd08865">
    <property type="entry name" value="SRPBCC_10"/>
    <property type="match status" value="1"/>
</dbReference>
<organism evidence="2 3">
    <name type="scientific">Bacillus salipaludis</name>
    <dbReference type="NCBI Taxonomy" id="2547811"/>
    <lineage>
        <taxon>Bacteria</taxon>
        <taxon>Bacillati</taxon>
        <taxon>Bacillota</taxon>
        <taxon>Bacilli</taxon>
        <taxon>Bacillales</taxon>
        <taxon>Bacillaceae</taxon>
        <taxon>Bacillus</taxon>
    </lineage>
</organism>
<dbReference type="Pfam" id="PF10604">
    <property type="entry name" value="Polyketide_cyc2"/>
    <property type="match status" value="1"/>
</dbReference>
<evidence type="ECO:0000313" key="1">
    <source>
        <dbReference type="EMBL" id="MDQ6597503.1"/>
    </source>
</evidence>
<name>A0A4R5VV33_9BACI</name>
<evidence type="ECO:0000313" key="4">
    <source>
        <dbReference type="Proteomes" id="UP001178888"/>
    </source>
</evidence>
<accession>A0A4R5VV33</accession>
<reference evidence="1" key="2">
    <citation type="submission" date="2023-08" db="EMBL/GenBank/DDBJ databases">
        <title>Nitrogen cycling bacteria in agricultural field soils.</title>
        <authorList>
            <person name="Jang J."/>
        </authorList>
    </citation>
    <scope>NUCLEOTIDE SEQUENCE</scope>
    <source>
        <strain evidence="1">PS3-36</strain>
    </source>
</reference>
<dbReference type="AlphaFoldDB" id="A0A4R5VV33"/>
<dbReference type="RefSeq" id="WP_133333419.1">
    <property type="nucleotide sequence ID" value="NZ_JAVGVR010000001.1"/>
</dbReference>
<evidence type="ECO:0000313" key="2">
    <source>
        <dbReference type="EMBL" id="TDK63074.1"/>
    </source>
</evidence>
<dbReference type="SUPFAM" id="SSF55961">
    <property type="entry name" value="Bet v1-like"/>
    <property type="match status" value="1"/>
</dbReference>
<gene>
    <name evidence="2" type="ORF">E2K98_06360</name>
    <name evidence="1" type="ORF">RCG21_14235</name>
</gene>
<keyword evidence="4" id="KW-1185">Reference proteome</keyword>
<proteinExistence type="predicted"/>
<dbReference type="EMBL" id="JAVGVR010000001">
    <property type="protein sequence ID" value="MDQ6597503.1"/>
    <property type="molecule type" value="Genomic_DNA"/>
</dbReference>
<dbReference type="Gene3D" id="3.30.530.20">
    <property type="match status" value="1"/>
</dbReference>
<dbReference type="InterPro" id="IPR023393">
    <property type="entry name" value="START-like_dom_sf"/>
</dbReference>
<evidence type="ECO:0000313" key="3">
    <source>
        <dbReference type="Proteomes" id="UP000295132"/>
    </source>
</evidence>
<reference evidence="2 3" key="1">
    <citation type="submission" date="2019-03" db="EMBL/GenBank/DDBJ databases">
        <title>Bacillus niacini sp. nov. a Nicotinate-Metabolizing Mesophile Isolated from Soil.</title>
        <authorList>
            <person name="Zhang G."/>
        </authorList>
    </citation>
    <scope>NUCLEOTIDE SEQUENCE [LARGE SCALE GENOMIC DNA]</scope>
    <source>
        <strain evidence="2 3">WN066</strain>
    </source>
</reference>